<feature type="signal peptide" evidence="5">
    <location>
        <begin position="1"/>
        <end position="28"/>
    </location>
</feature>
<reference evidence="7 8" key="2">
    <citation type="submission" date="2020-07" db="EMBL/GenBank/DDBJ databases">
        <title>Genome assembly of wild tea tree DASZ reveals pedigree and selection history of tea varieties.</title>
        <authorList>
            <person name="Zhang W."/>
        </authorList>
    </citation>
    <scope>NUCLEOTIDE SEQUENCE [LARGE SCALE GENOMIC DNA]</scope>
    <source>
        <strain evidence="8">cv. G240</strain>
        <tissue evidence="7">Leaf</tissue>
    </source>
</reference>
<accession>A0A7J7HJS0</accession>
<proteinExistence type="inferred from homology"/>
<dbReference type="Gene3D" id="1.10.110.10">
    <property type="entry name" value="Plant lipid-transfer and hydrophobic proteins"/>
    <property type="match status" value="1"/>
</dbReference>
<comment type="caution">
    <text evidence="7">The sequence shown here is derived from an EMBL/GenBank/DDBJ whole genome shotgun (WGS) entry which is preliminary data.</text>
</comment>
<dbReference type="GO" id="GO:0006869">
    <property type="term" value="P:lipid transport"/>
    <property type="evidence" value="ECO:0007669"/>
    <property type="project" value="InterPro"/>
</dbReference>
<evidence type="ECO:0000256" key="5">
    <source>
        <dbReference type="SAM" id="SignalP"/>
    </source>
</evidence>
<dbReference type="CDD" id="cd01960">
    <property type="entry name" value="nsLTP1"/>
    <property type="match status" value="1"/>
</dbReference>
<dbReference type="GO" id="GO:0008289">
    <property type="term" value="F:lipid binding"/>
    <property type="evidence" value="ECO:0007669"/>
    <property type="project" value="UniProtKB-KW"/>
</dbReference>
<comment type="similarity">
    <text evidence="1 4">Belongs to the plant LTP family.</text>
</comment>
<dbReference type="EMBL" id="JACBKZ010000004">
    <property type="protein sequence ID" value="KAF5952677.1"/>
    <property type="molecule type" value="Genomic_DNA"/>
</dbReference>
<dbReference type="AlphaFoldDB" id="A0A7J7HJS0"/>
<protein>
    <recommendedName>
        <fullName evidence="4">Non-specific lipid-transfer protein</fullName>
    </recommendedName>
</protein>
<dbReference type="PANTHER" id="PTHR33076">
    <property type="entry name" value="NON-SPECIFIC LIPID-TRANSFER PROTEIN 2-RELATED"/>
    <property type="match status" value="1"/>
</dbReference>
<evidence type="ECO:0000313" key="8">
    <source>
        <dbReference type="Proteomes" id="UP000593564"/>
    </source>
</evidence>
<gene>
    <name evidence="7" type="ORF">HYC85_010621</name>
</gene>
<evidence type="ECO:0000256" key="3">
    <source>
        <dbReference type="ARBA" id="ARBA00023121"/>
    </source>
</evidence>
<sequence>MKSSTQALPFNAMLILLLLLVAPASIAAITCSDVIKDLRPCISYLKTGSGTPPAACCAGAKALASGATSTADKKTACNCIKSTSKNMKINSKLAKALPGNCGINLGFSVDPNIDCSKYIYYKYK</sequence>
<evidence type="ECO:0000256" key="1">
    <source>
        <dbReference type="ARBA" id="ARBA00009748"/>
    </source>
</evidence>
<dbReference type="InterPro" id="IPR000528">
    <property type="entry name" value="Plant_nsLTP"/>
</dbReference>
<feature type="domain" description="Bifunctional inhibitor/plant lipid transfer protein/seed storage helical" evidence="6">
    <location>
        <begin position="31"/>
        <end position="115"/>
    </location>
</feature>
<reference evidence="8" key="1">
    <citation type="journal article" date="2020" name="Nat. Commun.">
        <title>Genome assembly of wild tea tree DASZ reveals pedigree and selection history of tea varieties.</title>
        <authorList>
            <person name="Zhang W."/>
            <person name="Zhang Y."/>
            <person name="Qiu H."/>
            <person name="Guo Y."/>
            <person name="Wan H."/>
            <person name="Zhang X."/>
            <person name="Scossa F."/>
            <person name="Alseekh S."/>
            <person name="Zhang Q."/>
            <person name="Wang P."/>
            <person name="Xu L."/>
            <person name="Schmidt M.H."/>
            <person name="Jia X."/>
            <person name="Li D."/>
            <person name="Zhu A."/>
            <person name="Guo F."/>
            <person name="Chen W."/>
            <person name="Ni D."/>
            <person name="Usadel B."/>
            <person name="Fernie A.R."/>
            <person name="Wen W."/>
        </authorList>
    </citation>
    <scope>NUCLEOTIDE SEQUENCE [LARGE SCALE GENOMIC DNA]</scope>
    <source>
        <strain evidence="8">cv. G240</strain>
    </source>
</reference>
<keyword evidence="3 4" id="KW-0446">Lipid-binding</keyword>
<dbReference type="Pfam" id="PF00234">
    <property type="entry name" value="Tryp_alpha_amyl"/>
    <property type="match status" value="1"/>
</dbReference>
<evidence type="ECO:0000256" key="4">
    <source>
        <dbReference type="RuleBase" id="RU000628"/>
    </source>
</evidence>
<evidence type="ECO:0000313" key="7">
    <source>
        <dbReference type="EMBL" id="KAF5952677.1"/>
    </source>
</evidence>
<keyword evidence="8" id="KW-1185">Reference proteome</keyword>
<name>A0A7J7HJS0_CAMSI</name>
<dbReference type="PRINTS" id="PR00382">
    <property type="entry name" value="LIPIDTRNSFER"/>
</dbReference>
<dbReference type="InterPro" id="IPR016140">
    <property type="entry name" value="Bifunc_inhib/LTP/seed_store"/>
</dbReference>
<evidence type="ECO:0000259" key="6">
    <source>
        <dbReference type="SMART" id="SM00499"/>
    </source>
</evidence>
<dbReference type="SUPFAM" id="SSF47699">
    <property type="entry name" value="Bifunctional inhibitor/lipid-transfer protein/seed storage 2S albumin"/>
    <property type="match status" value="1"/>
</dbReference>
<dbReference type="Proteomes" id="UP000593564">
    <property type="component" value="Unassembled WGS sequence"/>
</dbReference>
<organism evidence="7 8">
    <name type="scientific">Camellia sinensis</name>
    <name type="common">Tea plant</name>
    <name type="synonym">Thea sinensis</name>
    <dbReference type="NCBI Taxonomy" id="4442"/>
    <lineage>
        <taxon>Eukaryota</taxon>
        <taxon>Viridiplantae</taxon>
        <taxon>Streptophyta</taxon>
        <taxon>Embryophyta</taxon>
        <taxon>Tracheophyta</taxon>
        <taxon>Spermatophyta</taxon>
        <taxon>Magnoliopsida</taxon>
        <taxon>eudicotyledons</taxon>
        <taxon>Gunneridae</taxon>
        <taxon>Pentapetalae</taxon>
        <taxon>asterids</taxon>
        <taxon>Ericales</taxon>
        <taxon>Theaceae</taxon>
        <taxon>Camellia</taxon>
    </lineage>
</organism>
<keyword evidence="5" id="KW-0732">Signal</keyword>
<evidence type="ECO:0000256" key="2">
    <source>
        <dbReference type="ARBA" id="ARBA00022448"/>
    </source>
</evidence>
<comment type="function">
    <text evidence="4">Plant non-specific lipid-transfer proteins transfer phospholipids as well as galactolipids across membranes. May play a role in wax or cutin deposition in the cell walls of expanding epidermal cells and certain secretory tissues.</text>
</comment>
<dbReference type="InterPro" id="IPR036312">
    <property type="entry name" value="Bifun_inhib/LTP/seed_sf"/>
</dbReference>
<dbReference type="SMART" id="SM00499">
    <property type="entry name" value="AAI"/>
    <property type="match status" value="1"/>
</dbReference>
<keyword evidence="2 4" id="KW-0813">Transport</keyword>
<feature type="chain" id="PRO_5029720221" description="Non-specific lipid-transfer protein" evidence="5">
    <location>
        <begin position="29"/>
        <end position="124"/>
    </location>
</feature>